<dbReference type="InterPro" id="IPR021617">
    <property type="entry name" value="DUF3231"/>
</dbReference>
<dbReference type="Gene3D" id="1.20.1260.10">
    <property type="match status" value="2"/>
</dbReference>
<dbReference type="RefSeq" id="WP_376844692.1">
    <property type="nucleotide sequence ID" value="NZ_JBHSFW010000001.1"/>
</dbReference>
<sequence>MKSQPSLTAPEIANLWISYQNDSLSYYMISYLAKHVEDLEIRDVLKYAIRLSKEHVSKVAYFYENEGHTKPIGFTESDVDVDAPRLFSDLYCLFYIIDMAKFALPAYGLALSVATRPDVMAYYNDCLNETQVLFTRATKLAIRKGLLILPPSIPVPNKIDFVTKQSFLNGWFDKRPLLGIEISDLIYNTKRNALALATVTGFAQTAESEEVRKYFERGKKISKKQLNVFTSILSDNDLSPATQNFTTEVTTSTTPPFSDKLMMYHATTFIASSTAQFGFAMSSSPRRDLGLMYARLMAEIALFAEDGANIMIDKNWMEQPPIAPNRDKLIKK</sequence>
<accession>A0ABV9GLV5</accession>
<evidence type="ECO:0000313" key="2">
    <source>
        <dbReference type="Proteomes" id="UP001596022"/>
    </source>
</evidence>
<proteinExistence type="predicted"/>
<dbReference type="EMBL" id="JBHSFW010000001">
    <property type="protein sequence ID" value="MFC4617660.1"/>
    <property type="molecule type" value="Genomic_DNA"/>
</dbReference>
<name>A0ABV9GLV5_9BACL</name>
<organism evidence="1 2">
    <name type="scientific">Camelliibacillus cellulosilyticus</name>
    <dbReference type="NCBI Taxonomy" id="2174486"/>
    <lineage>
        <taxon>Bacteria</taxon>
        <taxon>Bacillati</taxon>
        <taxon>Bacillota</taxon>
        <taxon>Bacilli</taxon>
        <taxon>Bacillales</taxon>
        <taxon>Sporolactobacillaceae</taxon>
        <taxon>Camelliibacillus</taxon>
    </lineage>
</organism>
<gene>
    <name evidence="1" type="ORF">ACFO4N_02830</name>
</gene>
<keyword evidence="2" id="KW-1185">Reference proteome</keyword>
<reference evidence="2" key="1">
    <citation type="journal article" date="2019" name="Int. J. Syst. Evol. Microbiol.">
        <title>The Global Catalogue of Microorganisms (GCM) 10K type strain sequencing project: providing services to taxonomists for standard genome sequencing and annotation.</title>
        <authorList>
            <consortium name="The Broad Institute Genomics Platform"/>
            <consortium name="The Broad Institute Genome Sequencing Center for Infectious Disease"/>
            <person name="Wu L."/>
            <person name="Ma J."/>
        </authorList>
    </citation>
    <scope>NUCLEOTIDE SEQUENCE [LARGE SCALE GENOMIC DNA]</scope>
    <source>
        <strain evidence="2">CGMCC 1.16306</strain>
    </source>
</reference>
<dbReference type="Pfam" id="PF11553">
    <property type="entry name" value="DUF3231"/>
    <property type="match status" value="2"/>
</dbReference>
<dbReference type="Proteomes" id="UP001596022">
    <property type="component" value="Unassembled WGS sequence"/>
</dbReference>
<protein>
    <submittedName>
        <fullName evidence="1">DUF3231 family protein</fullName>
    </submittedName>
</protein>
<evidence type="ECO:0000313" key="1">
    <source>
        <dbReference type="EMBL" id="MFC4617660.1"/>
    </source>
</evidence>
<comment type="caution">
    <text evidence="1">The sequence shown here is derived from an EMBL/GenBank/DDBJ whole genome shotgun (WGS) entry which is preliminary data.</text>
</comment>
<dbReference type="InterPro" id="IPR012347">
    <property type="entry name" value="Ferritin-like"/>
</dbReference>